<sequence length="213" mass="24768">MNAVKEEEKLMSNIKVHAYFGIKRVREDGLFDLNEDIIVGEDGSSGDGRGGVVVEQEVKEEEVVGVKRKAEEETKPKKTKKKRTGNGFTWTEEEDDALLKGVGKYGLDYELIKEKNGKVLADRTPDCLRQRLYTKYPEKYEELWAATPWKPHSNAWTSEEDDALKRGVEKHGKDWEKIKSKNELLRRRTLKALQQRYKRKLKYKKETKSYAKS</sequence>
<evidence type="ECO:0000259" key="5">
    <source>
        <dbReference type="PROSITE" id="PS51294"/>
    </source>
</evidence>
<evidence type="ECO:0000313" key="6">
    <source>
        <dbReference type="EMBL" id="GMH78348.1"/>
    </source>
</evidence>
<feature type="domain" description="Myb-like" evidence="3">
    <location>
        <begin position="154"/>
        <end position="201"/>
    </location>
</feature>
<dbReference type="PANTHER" id="PTHR46734:SF1">
    <property type="entry name" value="TELOMERIC REPEAT-BINDING FACTOR 1"/>
    <property type="match status" value="1"/>
</dbReference>
<feature type="region of interest" description="Disordered" evidence="2">
    <location>
        <begin position="65"/>
        <end position="85"/>
    </location>
</feature>
<dbReference type="OrthoDB" id="608866at2759"/>
<dbReference type="PANTHER" id="PTHR46734">
    <property type="entry name" value="TELOMERIC REPEAT-BINDING FACTOR 1 TERF1"/>
    <property type="match status" value="1"/>
</dbReference>
<feature type="compositionally biased region" description="Basic and acidic residues" evidence="2">
    <location>
        <begin position="65"/>
        <end position="76"/>
    </location>
</feature>
<dbReference type="Gene3D" id="1.10.10.60">
    <property type="entry name" value="Homeodomain-like"/>
    <property type="match status" value="2"/>
</dbReference>
<dbReference type="PROSITE" id="PS51294">
    <property type="entry name" value="HTH_MYB"/>
    <property type="match status" value="1"/>
</dbReference>
<keyword evidence="7" id="KW-1185">Reference proteome</keyword>
<gene>
    <name evidence="6" type="ORF">TrST_g3544</name>
</gene>
<name>A0A9W7EGT4_9STRA</name>
<proteinExistence type="predicted"/>
<dbReference type="Pfam" id="PF13921">
    <property type="entry name" value="Myb_DNA-bind_6"/>
    <property type="match status" value="2"/>
</dbReference>
<dbReference type="InterPro" id="IPR009057">
    <property type="entry name" value="Homeodomain-like_sf"/>
</dbReference>
<dbReference type="InterPro" id="IPR017884">
    <property type="entry name" value="SANT_dom"/>
</dbReference>
<evidence type="ECO:0000259" key="3">
    <source>
        <dbReference type="PROSITE" id="PS50090"/>
    </source>
</evidence>
<dbReference type="PROSITE" id="PS50090">
    <property type="entry name" value="MYB_LIKE"/>
    <property type="match status" value="1"/>
</dbReference>
<dbReference type="Proteomes" id="UP001165085">
    <property type="component" value="Unassembled WGS sequence"/>
</dbReference>
<dbReference type="SMART" id="SM00717">
    <property type="entry name" value="SANT"/>
    <property type="match status" value="2"/>
</dbReference>
<dbReference type="PROSITE" id="PS51293">
    <property type="entry name" value="SANT"/>
    <property type="match status" value="1"/>
</dbReference>
<reference evidence="7" key="1">
    <citation type="journal article" date="2023" name="Commun. Biol.">
        <title>Genome analysis of Parmales, the sister group of diatoms, reveals the evolutionary specialization of diatoms from phago-mixotrophs to photoautotrophs.</title>
        <authorList>
            <person name="Ban H."/>
            <person name="Sato S."/>
            <person name="Yoshikawa S."/>
            <person name="Yamada K."/>
            <person name="Nakamura Y."/>
            <person name="Ichinomiya M."/>
            <person name="Sato N."/>
            <person name="Blanc-Mathieu R."/>
            <person name="Endo H."/>
            <person name="Kuwata A."/>
            <person name="Ogata H."/>
        </authorList>
    </citation>
    <scope>NUCLEOTIDE SEQUENCE [LARGE SCALE GENOMIC DNA]</scope>
    <source>
        <strain evidence="7">NIES 3701</strain>
    </source>
</reference>
<dbReference type="AlphaFoldDB" id="A0A9W7EGT4"/>
<dbReference type="EMBL" id="BRXY01000220">
    <property type="protein sequence ID" value="GMH78348.1"/>
    <property type="molecule type" value="Genomic_DNA"/>
</dbReference>
<keyword evidence="1" id="KW-0539">Nucleus</keyword>
<feature type="domain" description="SANT" evidence="4">
    <location>
        <begin position="151"/>
        <end position="208"/>
    </location>
</feature>
<protein>
    <recommendedName>
        <fullName evidence="8">Myb-like domain-containing protein</fullName>
    </recommendedName>
</protein>
<accession>A0A9W7EGT4</accession>
<feature type="domain" description="HTH myb-type" evidence="5">
    <location>
        <begin position="155"/>
        <end position="205"/>
    </location>
</feature>
<dbReference type="SUPFAM" id="SSF46689">
    <property type="entry name" value="Homeodomain-like"/>
    <property type="match status" value="2"/>
</dbReference>
<evidence type="ECO:0000313" key="7">
    <source>
        <dbReference type="Proteomes" id="UP001165085"/>
    </source>
</evidence>
<dbReference type="InterPro" id="IPR017930">
    <property type="entry name" value="Myb_dom"/>
</dbReference>
<evidence type="ECO:0000256" key="2">
    <source>
        <dbReference type="SAM" id="MobiDB-lite"/>
    </source>
</evidence>
<organism evidence="6 7">
    <name type="scientific">Triparma strigata</name>
    <dbReference type="NCBI Taxonomy" id="1606541"/>
    <lineage>
        <taxon>Eukaryota</taxon>
        <taxon>Sar</taxon>
        <taxon>Stramenopiles</taxon>
        <taxon>Ochrophyta</taxon>
        <taxon>Bolidophyceae</taxon>
        <taxon>Parmales</taxon>
        <taxon>Triparmaceae</taxon>
        <taxon>Triparma</taxon>
    </lineage>
</organism>
<dbReference type="InterPro" id="IPR001005">
    <property type="entry name" value="SANT/Myb"/>
</dbReference>
<evidence type="ECO:0000256" key="1">
    <source>
        <dbReference type="ARBA" id="ARBA00023242"/>
    </source>
</evidence>
<comment type="caution">
    <text evidence="6">The sequence shown here is derived from an EMBL/GenBank/DDBJ whole genome shotgun (WGS) entry which is preliminary data.</text>
</comment>
<evidence type="ECO:0008006" key="8">
    <source>
        <dbReference type="Google" id="ProtNLM"/>
    </source>
</evidence>
<evidence type="ECO:0000259" key="4">
    <source>
        <dbReference type="PROSITE" id="PS51293"/>
    </source>
</evidence>
<dbReference type="InterPro" id="IPR052450">
    <property type="entry name" value="TRBD-Containing_Protein"/>
</dbReference>